<dbReference type="PROSITE" id="PS51186">
    <property type="entry name" value="GNAT"/>
    <property type="match status" value="1"/>
</dbReference>
<dbReference type="InterPro" id="IPR038460">
    <property type="entry name" value="AcetylCoA_hyd_C_sf"/>
</dbReference>
<dbReference type="PANTHER" id="PTHR21432">
    <property type="entry name" value="ACETYL-COA HYDROLASE-RELATED"/>
    <property type="match status" value="1"/>
</dbReference>
<evidence type="ECO:0000256" key="1">
    <source>
        <dbReference type="ARBA" id="ARBA00009632"/>
    </source>
</evidence>
<accession>A0B5B4</accession>
<dbReference type="Pfam" id="PF00583">
    <property type="entry name" value="Acetyltransf_1"/>
    <property type="match status" value="1"/>
</dbReference>
<dbReference type="Pfam" id="PF02550">
    <property type="entry name" value="AcetylCoA_hydro"/>
    <property type="match status" value="1"/>
</dbReference>
<dbReference type="Pfam" id="PF13336">
    <property type="entry name" value="AcetylCoA_hyd_C"/>
    <property type="match status" value="1"/>
</dbReference>
<dbReference type="Proteomes" id="UP000000674">
    <property type="component" value="Chromosome"/>
</dbReference>
<dbReference type="CDD" id="cd04301">
    <property type="entry name" value="NAT_SF"/>
    <property type="match status" value="1"/>
</dbReference>
<proteinExistence type="inferred from homology"/>
<dbReference type="InterPro" id="IPR037171">
    <property type="entry name" value="NagB/RpiA_transferase-like"/>
</dbReference>
<dbReference type="RefSeq" id="WP_011695287.1">
    <property type="nucleotide sequence ID" value="NC_008553.1"/>
</dbReference>
<dbReference type="GO" id="GO:0008775">
    <property type="term" value="F:acetate CoA-transferase activity"/>
    <property type="evidence" value="ECO:0007669"/>
    <property type="project" value="InterPro"/>
</dbReference>
<dbReference type="InterPro" id="IPR026888">
    <property type="entry name" value="AcetylCoA_hyd_C"/>
</dbReference>
<dbReference type="KEGG" id="mtp:Mthe_0086"/>
<evidence type="ECO:0000313" key="5">
    <source>
        <dbReference type="Proteomes" id="UP000000674"/>
    </source>
</evidence>
<name>A0B5B4_METTP</name>
<evidence type="ECO:0000256" key="2">
    <source>
        <dbReference type="ARBA" id="ARBA00022679"/>
    </source>
</evidence>
<dbReference type="GO" id="GO:0016747">
    <property type="term" value="F:acyltransferase activity, transferring groups other than amino-acyl groups"/>
    <property type="evidence" value="ECO:0007669"/>
    <property type="project" value="InterPro"/>
</dbReference>
<dbReference type="HOGENOM" id="CLU_030703_1_0_2"/>
<dbReference type="Gene3D" id="3.40.1080.20">
    <property type="entry name" value="Acetyl-CoA hydrolase/transferase C-terminal domain"/>
    <property type="match status" value="1"/>
</dbReference>
<dbReference type="SUPFAM" id="SSF100950">
    <property type="entry name" value="NagB/RpiA/CoA transferase-like"/>
    <property type="match status" value="2"/>
</dbReference>
<dbReference type="PANTHER" id="PTHR21432:SF20">
    <property type="entry name" value="ACETYL-COA HYDROLASE"/>
    <property type="match status" value="1"/>
</dbReference>
<dbReference type="Gene3D" id="3.40.630.30">
    <property type="match status" value="1"/>
</dbReference>
<dbReference type="SUPFAM" id="SSF55729">
    <property type="entry name" value="Acyl-CoA N-acyltransferases (Nat)"/>
    <property type="match status" value="1"/>
</dbReference>
<dbReference type="AlphaFoldDB" id="A0B5B4"/>
<keyword evidence="5" id="KW-1185">Reference proteome</keyword>
<dbReference type="InterPro" id="IPR046433">
    <property type="entry name" value="ActCoA_hydro"/>
</dbReference>
<evidence type="ECO:0000259" key="3">
    <source>
        <dbReference type="PROSITE" id="PS51186"/>
    </source>
</evidence>
<keyword evidence="4" id="KW-0378">Hydrolase</keyword>
<dbReference type="InterPro" id="IPR003702">
    <property type="entry name" value="ActCoA_hydro_N"/>
</dbReference>
<protein>
    <submittedName>
        <fullName evidence="4">Acetyl-CoA hydrolase/transferase</fullName>
    </submittedName>
</protein>
<evidence type="ECO:0000313" key="4">
    <source>
        <dbReference type="EMBL" id="ABK13888.1"/>
    </source>
</evidence>
<sequence>MPSSFAEWGIPMMGLEEMRSRWPEKFAPERTIFRNIHPGDRIFIGTGCAEPQHLVRSLVDYVSRYPTAFFDAEVIHVSTLGVAPYTDEKFKLNFRLDSFFIGESTRDPINRADADYTPIFLSALPELFRNGSINIDLALIQATPPNESGDMSLGISVDIIKAVIENASRVVVQVNPQMPYVYGDTLINIDSVDYVVYHEEPLLEYVESAPTELAQQIGKYVARIVEDGATIQVGYGSIPNAVLSNLHDKKHLGVHTELLTDGIVELMKSGAVDNSMKTLDAGKTVATFCMASRETYRYLDGNPDVEFKQIDYTNNPLIIAKQRNMVAINSALEIDLTGQATAESLGGTLYSGIGGQADFMRGAAMAPGGKTVLALPSTARDGSVSRIVPCLRSCAGVTLTRGDVRYVVTEYGIAYLHGRNLRERAMALIAVAHPKFRAWLIEEAKRMNILYRDQVVLPGWQGIYPEHLEVQRTTKTGLEILMRPVRINDEPLLKDFFYSLSDESRYQRFISMRREIPRDLLQKLTMIDYTNRMVILATLPGKERDVVIGIGQYEVNKDKYTADIALAVRDDYQNQGVGSELLSYLTQLARKNGLLGFTAEVLAENNRVFRLFEKMGFEAEKVNDAGIYYMKLRFRT</sequence>
<gene>
    <name evidence="4" type="ordered locus">Mthe_0086</name>
</gene>
<dbReference type="GO" id="GO:0006083">
    <property type="term" value="P:acetate metabolic process"/>
    <property type="evidence" value="ECO:0007669"/>
    <property type="project" value="InterPro"/>
</dbReference>
<dbReference type="EMBL" id="CP000477">
    <property type="protein sequence ID" value="ABK13888.1"/>
    <property type="molecule type" value="Genomic_DNA"/>
</dbReference>
<dbReference type="GO" id="GO:0016787">
    <property type="term" value="F:hydrolase activity"/>
    <property type="evidence" value="ECO:0007669"/>
    <property type="project" value="UniProtKB-KW"/>
</dbReference>
<comment type="similarity">
    <text evidence="1">Belongs to the acetyl-CoA hydrolase/transferase family.</text>
</comment>
<dbReference type="InterPro" id="IPR000182">
    <property type="entry name" value="GNAT_dom"/>
</dbReference>
<feature type="domain" description="N-acetyltransferase" evidence="3">
    <location>
        <begin position="480"/>
        <end position="635"/>
    </location>
</feature>
<dbReference type="InterPro" id="IPR016181">
    <property type="entry name" value="Acyl_CoA_acyltransferase"/>
</dbReference>
<dbReference type="STRING" id="349307.Mthe_0086"/>
<keyword evidence="2 4" id="KW-0808">Transferase</keyword>
<dbReference type="Gene3D" id="3.40.1080.10">
    <property type="entry name" value="Glutaconate Coenzyme A-transferase"/>
    <property type="match status" value="1"/>
</dbReference>
<reference evidence="4 5" key="1">
    <citation type="submission" date="2006-10" db="EMBL/GenBank/DDBJ databases">
        <title>Complete sequence of Methanosaeta thermophila PT.</title>
        <authorList>
            <consortium name="US DOE Joint Genome Institute"/>
            <person name="Copeland A."/>
            <person name="Lucas S."/>
            <person name="Lapidus A."/>
            <person name="Barry K."/>
            <person name="Detter J.C."/>
            <person name="Glavina del Rio T."/>
            <person name="Hammon N."/>
            <person name="Israni S."/>
            <person name="Pitluck S."/>
            <person name="Chain P."/>
            <person name="Malfatti S."/>
            <person name="Shin M."/>
            <person name="Vergez L."/>
            <person name="Schmutz J."/>
            <person name="Larimer F."/>
            <person name="Land M."/>
            <person name="Hauser L."/>
            <person name="Kyrpides N."/>
            <person name="Kim E."/>
            <person name="Smith K.S."/>
            <person name="Ingram-Smith C."/>
            <person name="Richardson P."/>
        </authorList>
    </citation>
    <scope>NUCLEOTIDE SEQUENCE [LARGE SCALE GENOMIC DNA]</scope>
    <source>
        <strain evidence="5">DSM 6194 / JCM 14653 / NBRC 101360 / PT</strain>
    </source>
</reference>
<dbReference type="Gene3D" id="3.30.750.70">
    <property type="entry name" value="4-hydroxybutyrate coenzyme like domains"/>
    <property type="match status" value="1"/>
</dbReference>
<organism evidence="4 5">
    <name type="scientific">Methanothrix thermoacetophila (strain DSM 6194 / JCM 14653 / NBRC 101360 / PT)</name>
    <name type="common">Methanosaeta thermophila</name>
    <dbReference type="NCBI Taxonomy" id="349307"/>
    <lineage>
        <taxon>Archaea</taxon>
        <taxon>Methanobacteriati</taxon>
        <taxon>Methanobacteriota</taxon>
        <taxon>Stenosarchaea group</taxon>
        <taxon>Methanomicrobia</taxon>
        <taxon>Methanotrichales</taxon>
        <taxon>Methanotrichaceae</taxon>
        <taxon>Methanothrix</taxon>
    </lineage>
</organism>
<dbReference type="GeneID" id="4463366"/>